<name>A0A811LSZ4_9BILA</name>
<sequence>MFENGQMNVDVFVGKSVYLPCNSTENTFWRVNAAKHELNGTIIGGDNVNIQNRVKLVNGHLLLRMVQLDYHGIYECVERVNGSEVVVSEYYVNPVVCGTKNITSFCKDGAPCITTTSRKTKFMYSYCPCHSQEQPLKKIAGYDVNFKFNLFEFIHHPDNLKYLPLISSLFLLPITSIMFSCCTTFIDCCVCDVTKEEDEKIPLQHHNHIHPVISRDMVDLFPAAYRHNLDTTKLEEPDDVKEFIERVAKLITNNANGEASSSKTDQGTSSRALGPSSENPAPQSNA</sequence>
<dbReference type="AlphaFoldDB" id="A0A811LSZ4"/>
<dbReference type="Gene3D" id="2.60.40.10">
    <property type="entry name" value="Immunoglobulins"/>
    <property type="match status" value="1"/>
</dbReference>
<accession>A0A811LSZ4</accession>
<dbReference type="InterPro" id="IPR013783">
    <property type="entry name" value="Ig-like_fold"/>
</dbReference>
<gene>
    <name evidence="2" type="ORF">BOKJ2_LOCUS14013</name>
</gene>
<comment type="caution">
    <text evidence="2">The sequence shown here is derived from an EMBL/GenBank/DDBJ whole genome shotgun (WGS) entry which is preliminary data.</text>
</comment>
<evidence type="ECO:0008006" key="4">
    <source>
        <dbReference type="Google" id="ProtNLM"/>
    </source>
</evidence>
<dbReference type="InterPro" id="IPR036179">
    <property type="entry name" value="Ig-like_dom_sf"/>
</dbReference>
<keyword evidence="3" id="KW-1185">Reference proteome</keyword>
<feature type="region of interest" description="Disordered" evidence="1">
    <location>
        <begin position="255"/>
        <end position="286"/>
    </location>
</feature>
<organism evidence="2 3">
    <name type="scientific">Bursaphelenchus okinawaensis</name>
    <dbReference type="NCBI Taxonomy" id="465554"/>
    <lineage>
        <taxon>Eukaryota</taxon>
        <taxon>Metazoa</taxon>
        <taxon>Ecdysozoa</taxon>
        <taxon>Nematoda</taxon>
        <taxon>Chromadorea</taxon>
        <taxon>Rhabditida</taxon>
        <taxon>Tylenchina</taxon>
        <taxon>Tylenchomorpha</taxon>
        <taxon>Aphelenchoidea</taxon>
        <taxon>Aphelenchoididae</taxon>
        <taxon>Bursaphelenchus</taxon>
    </lineage>
</organism>
<proteinExistence type="predicted"/>
<dbReference type="Proteomes" id="UP000783686">
    <property type="component" value="Unassembled WGS sequence"/>
</dbReference>
<dbReference type="Proteomes" id="UP000614601">
    <property type="component" value="Unassembled WGS sequence"/>
</dbReference>
<dbReference type="SUPFAM" id="SSF48726">
    <property type="entry name" value="Immunoglobulin"/>
    <property type="match status" value="1"/>
</dbReference>
<dbReference type="EMBL" id="CAJFDH010000006">
    <property type="protein sequence ID" value="CAD5230193.1"/>
    <property type="molecule type" value="Genomic_DNA"/>
</dbReference>
<evidence type="ECO:0000313" key="2">
    <source>
        <dbReference type="EMBL" id="CAD5230193.1"/>
    </source>
</evidence>
<evidence type="ECO:0000313" key="3">
    <source>
        <dbReference type="Proteomes" id="UP000614601"/>
    </source>
</evidence>
<dbReference type="EMBL" id="CAJFCW020000006">
    <property type="protein sequence ID" value="CAG9127582.1"/>
    <property type="molecule type" value="Genomic_DNA"/>
</dbReference>
<protein>
    <recommendedName>
        <fullName evidence="4">Ig-like domain-containing protein</fullName>
    </recommendedName>
</protein>
<reference evidence="2" key="1">
    <citation type="submission" date="2020-09" db="EMBL/GenBank/DDBJ databases">
        <authorList>
            <person name="Kikuchi T."/>
        </authorList>
    </citation>
    <scope>NUCLEOTIDE SEQUENCE</scope>
    <source>
        <strain evidence="2">SH1</strain>
    </source>
</reference>
<evidence type="ECO:0000256" key="1">
    <source>
        <dbReference type="SAM" id="MobiDB-lite"/>
    </source>
</evidence>